<dbReference type="InterPro" id="IPR036291">
    <property type="entry name" value="NAD(P)-bd_dom_sf"/>
</dbReference>
<dbReference type="CDD" id="cd05195">
    <property type="entry name" value="enoyl_red"/>
    <property type="match status" value="1"/>
</dbReference>
<proteinExistence type="predicted"/>
<protein>
    <recommendedName>
        <fullName evidence="3">Enoyl reductase (ER) domain-containing protein</fullName>
    </recommendedName>
</protein>
<dbReference type="SUPFAM" id="SSF51735">
    <property type="entry name" value="NAD(P)-binding Rossmann-fold domains"/>
    <property type="match status" value="1"/>
</dbReference>
<dbReference type="GO" id="GO:0016491">
    <property type="term" value="F:oxidoreductase activity"/>
    <property type="evidence" value="ECO:0007669"/>
    <property type="project" value="InterPro"/>
</dbReference>
<comment type="caution">
    <text evidence="4">The sequence shown here is derived from an EMBL/GenBank/DDBJ whole genome shotgun (WGS) entry which is preliminary data.</text>
</comment>
<dbReference type="AlphaFoldDB" id="A0AAN6YB29"/>
<evidence type="ECO:0000256" key="1">
    <source>
        <dbReference type="ARBA" id="ARBA00022450"/>
    </source>
</evidence>
<dbReference type="InterPro" id="IPR050091">
    <property type="entry name" value="PKS_NRPS_Biosynth_Enz"/>
</dbReference>
<reference evidence="4" key="1">
    <citation type="journal article" date="2023" name="Mol. Phylogenet. Evol.">
        <title>Genome-scale phylogeny and comparative genomics of the fungal order Sordariales.</title>
        <authorList>
            <person name="Hensen N."/>
            <person name="Bonometti L."/>
            <person name="Westerberg I."/>
            <person name="Brannstrom I.O."/>
            <person name="Guillou S."/>
            <person name="Cros-Aarteil S."/>
            <person name="Calhoun S."/>
            <person name="Haridas S."/>
            <person name="Kuo A."/>
            <person name="Mondo S."/>
            <person name="Pangilinan J."/>
            <person name="Riley R."/>
            <person name="LaButti K."/>
            <person name="Andreopoulos B."/>
            <person name="Lipzen A."/>
            <person name="Chen C."/>
            <person name="Yan M."/>
            <person name="Daum C."/>
            <person name="Ng V."/>
            <person name="Clum A."/>
            <person name="Steindorff A."/>
            <person name="Ohm R.A."/>
            <person name="Martin F."/>
            <person name="Silar P."/>
            <person name="Natvig D.O."/>
            <person name="Lalanne C."/>
            <person name="Gautier V."/>
            <person name="Ament-Velasquez S.L."/>
            <person name="Kruys A."/>
            <person name="Hutchinson M.I."/>
            <person name="Powell A.J."/>
            <person name="Barry K."/>
            <person name="Miller A.N."/>
            <person name="Grigoriev I.V."/>
            <person name="Debuchy R."/>
            <person name="Gladieux P."/>
            <person name="Hiltunen Thoren M."/>
            <person name="Johannesson H."/>
        </authorList>
    </citation>
    <scope>NUCLEOTIDE SEQUENCE</scope>
    <source>
        <strain evidence="4">PSN293</strain>
    </source>
</reference>
<keyword evidence="1" id="KW-0596">Phosphopantetheine</keyword>
<dbReference type="GO" id="GO:0006633">
    <property type="term" value="P:fatty acid biosynthetic process"/>
    <property type="evidence" value="ECO:0007669"/>
    <property type="project" value="TreeGrafter"/>
</dbReference>
<dbReference type="PANTHER" id="PTHR43775">
    <property type="entry name" value="FATTY ACID SYNTHASE"/>
    <property type="match status" value="1"/>
</dbReference>
<reference evidence="4" key="2">
    <citation type="submission" date="2023-05" db="EMBL/GenBank/DDBJ databases">
        <authorList>
            <consortium name="Lawrence Berkeley National Laboratory"/>
            <person name="Steindorff A."/>
            <person name="Hensen N."/>
            <person name="Bonometti L."/>
            <person name="Westerberg I."/>
            <person name="Brannstrom I.O."/>
            <person name="Guillou S."/>
            <person name="Cros-Aarteil S."/>
            <person name="Calhoun S."/>
            <person name="Haridas S."/>
            <person name="Kuo A."/>
            <person name="Mondo S."/>
            <person name="Pangilinan J."/>
            <person name="Riley R."/>
            <person name="Labutti K."/>
            <person name="Andreopoulos B."/>
            <person name="Lipzen A."/>
            <person name="Chen C."/>
            <person name="Yanf M."/>
            <person name="Daum C."/>
            <person name="Ng V."/>
            <person name="Clum A."/>
            <person name="Ohm R."/>
            <person name="Martin F."/>
            <person name="Silar P."/>
            <person name="Natvig D."/>
            <person name="Lalanne C."/>
            <person name="Gautier V."/>
            <person name="Ament-Velasquez S.L."/>
            <person name="Kruys A."/>
            <person name="Hutchinson M.I."/>
            <person name="Powell A.J."/>
            <person name="Barry K."/>
            <person name="Miller A.N."/>
            <person name="Grigoriev I.V."/>
            <person name="Debuchy R."/>
            <person name="Gladieux P."/>
            <person name="Thoren M.H."/>
            <person name="Johannesson H."/>
        </authorList>
    </citation>
    <scope>NUCLEOTIDE SEQUENCE</scope>
    <source>
        <strain evidence="4">PSN293</strain>
    </source>
</reference>
<keyword evidence="2" id="KW-0597">Phosphoprotein</keyword>
<organism evidence="4 5">
    <name type="scientific">Rhypophila decipiens</name>
    <dbReference type="NCBI Taxonomy" id="261697"/>
    <lineage>
        <taxon>Eukaryota</taxon>
        <taxon>Fungi</taxon>
        <taxon>Dikarya</taxon>
        <taxon>Ascomycota</taxon>
        <taxon>Pezizomycotina</taxon>
        <taxon>Sordariomycetes</taxon>
        <taxon>Sordariomycetidae</taxon>
        <taxon>Sordariales</taxon>
        <taxon>Naviculisporaceae</taxon>
        <taxon>Rhypophila</taxon>
    </lineage>
</organism>
<dbReference type="EMBL" id="MU858080">
    <property type="protein sequence ID" value="KAK4215381.1"/>
    <property type="molecule type" value="Genomic_DNA"/>
</dbReference>
<name>A0AAN6YB29_9PEZI</name>
<evidence type="ECO:0000256" key="2">
    <source>
        <dbReference type="ARBA" id="ARBA00022553"/>
    </source>
</evidence>
<dbReference type="Gene3D" id="3.90.180.10">
    <property type="entry name" value="Medium-chain alcohol dehydrogenases, catalytic domain"/>
    <property type="match status" value="2"/>
</dbReference>
<dbReference type="Pfam" id="PF13602">
    <property type="entry name" value="ADH_zinc_N_2"/>
    <property type="match status" value="1"/>
</dbReference>
<sequence length="366" mass="39630">MCPTLTFLNDNNVLLTHHIEFFAFLPPPLLLNLGKLNRLIKYPAPGESCSADSLQGAEYDTSRITPSLLNMCRKDGDGEAEGGLSAKHVAEAGEYREEAWSGMDFVTAASLPVPVIYSTAHHALSRAARVRKGESLLIRGAAGGVGQAAIILAQNMGAQGGHIFNSRDTSFVDGIKRLTNNRGVDVVLNSLAGEALRLSWRCIARFGRFVEMGQKDIVGNTGLDMAPFLRNTSFHAINLLDLLDHDVAAAAEVFAEVTNCTITSMPFSRVEEAFRIMQTGKHTGKIALEAVDDDIVSVIPPPLQEPVKFETDATVDSLLAVELRSWLHSEVEADISVFDLLSYCYFVVGEEDLFGFEGGARIAFGG</sequence>
<evidence type="ECO:0000259" key="3">
    <source>
        <dbReference type="SMART" id="SM00829"/>
    </source>
</evidence>
<gene>
    <name evidence="4" type="ORF">QBC37DRAFT_386305</name>
</gene>
<dbReference type="SMART" id="SM00829">
    <property type="entry name" value="PKS_ER"/>
    <property type="match status" value="1"/>
</dbReference>
<feature type="domain" description="Enoyl reductase (ER)" evidence="3">
    <location>
        <begin position="52"/>
        <end position="288"/>
    </location>
</feature>
<evidence type="ECO:0000313" key="4">
    <source>
        <dbReference type="EMBL" id="KAK4215381.1"/>
    </source>
</evidence>
<dbReference type="GO" id="GO:0004312">
    <property type="term" value="F:fatty acid synthase activity"/>
    <property type="evidence" value="ECO:0007669"/>
    <property type="project" value="TreeGrafter"/>
</dbReference>
<dbReference type="InterPro" id="IPR020843">
    <property type="entry name" value="ER"/>
</dbReference>
<dbReference type="Proteomes" id="UP001301769">
    <property type="component" value="Unassembled WGS sequence"/>
</dbReference>
<keyword evidence="5" id="KW-1185">Reference proteome</keyword>
<accession>A0AAN6YB29</accession>
<dbReference type="PANTHER" id="PTHR43775:SF29">
    <property type="entry name" value="ASPERFURANONE POLYKETIDE SYNTHASE AFOG-RELATED"/>
    <property type="match status" value="1"/>
</dbReference>
<evidence type="ECO:0000313" key="5">
    <source>
        <dbReference type="Proteomes" id="UP001301769"/>
    </source>
</evidence>
<dbReference type="GO" id="GO:0044550">
    <property type="term" value="P:secondary metabolite biosynthetic process"/>
    <property type="evidence" value="ECO:0007669"/>
    <property type="project" value="TreeGrafter"/>
</dbReference>